<evidence type="ECO:0000313" key="3">
    <source>
        <dbReference type="Proteomes" id="UP000182977"/>
    </source>
</evidence>
<dbReference type="SUPFAM" id="SSF51658">
    <property type="entry name" value="Xylose isomerase-like"/>
    <property type="match status" value="1"/>
</dbReference>
<name>A0A1H2K256_9ACTN</name>
<protein>
    <submittedName>
        <fullName evidence="2">2-keto-myo-inositol dehydratase</fullName>
    </submittedName>
</protein>
<evidence type="ECO:0000313" key="2">
    <source>
        <dbReference type="EMBL" id="SDU62769.1"/>
    </source>
</evidence>
<organism evidence="2 3">
    <name type="scientific">Jiangella alkaliphila</name>
    <dbReference type="NCBI Taxonomy" id="419479"/>
    <lineage>
        <taxon>Bacteria</taxon>
        <taxon>Bacillati</taxon>
        <taxon>Actinomycetota</taxon>
        <taxon>Actinomycetes</taxon>
        <taxon>Jiangellales</taxon>
        <taxon>Jiangellaceae</taxon>
        <taxon>Jiangella</taxon>
    </lineage>
</organism>
<keyword evidence="3" id="KW-1185">Reference proteome</keyword>
<feature type="domain" description="Xylose isomerase-like TIM barrel" evidence="1">
    <location>
        <begin position="35"/>
        <end position="282"/>
    </location>
</feature>
<dbReference type="Gene3D" id="3.20.20.150">
    <property type="entry name" value="Divalent-metal-dependent TIM barrel enzymes"/>
    <property type="match status" value="1"/>
</dbReference>
<dbReference type="PANTHER" id="PTHR12110:SF41">
    <property type="entry name" value="INOSOSE DEHYDRATASE"/>
    <property type="match status" value="1"/>
</dbReference>
<dbReference type="Pfam" id="PF01261">
    <property type="entry name" value="AP_endonuc_2"/>
    <property type="match status" value="1"/>
</dbReference>
<evidence type="ECO:0000259" key="1">
    <source>
        <dbReference type="Pfam" id="PF01261"/>
    </source>
</evidence>
<gene>
    <name evidence="2" type="ORF">SAMN04488563_3340</name>
</gene>
<proteinExistence type="predicted"/>
<dbReference type="PANTHER" id="PTHR12110">
    <property type="entry name" value="HYDROXYPYRUVATE ISOMERASE"/>
    <property type="match status" value="1"/>
</dbReference>
<dbReference type="AlphaFoldDB" id="A0A1H2K256"/>
<dbReference type="STRING" id="419479.SAMN04488563_3340"/>
<dbReference type="InterPro" id="IPR013022">
    <property type="entry name" value="Xyl_isomerase-like_TIM-brl"/>
</dbReference>
<accession>A0A1H2K256</accession>
<dbReference type="InterPro" id="IPR050312">
    <property type="entry name" value="IolE/XylAMocC-like"/>
</dbReference>
<reference evidence="3" key="1">
    <citation type="submission" date="2016-10" db="EMBL/GenBank/DDBJ databases">
        <authorList>
            <person name="Varghese N."/>
            <person name="Submissions S."/>
        </authorList>
    </citation>
    <scope>NUCLEOTIDE SEQUENCE [LARGE SCALE GENOMIC DNA]</scope>
    <source>
        <strain evidence="3">DSM 45079</strain>
    </source>
</reference>
<dbReference type="RefSeq" id="WP_197683686.1">
    <property type="nucleotide sequence ID" value="NZ_KQ061224.1"/>
</dbReference>
<dbReference type="Proteomes" id="UP000182977">
    <property type="component" value="Chromosome I"/>
</dbReference>
<dbReference type="EMBL" id="LT629791">
    <property type="protein sequence ID" value="SDU62769.1"/>
    <property type="molecule type" value="Genomic_DNA"/>
</dbReference>
<dbReference type="InterPro" id="IPR036237">
    <property type="entry name" value="Xyl_isomerase-like_sf"/>
</dbReference>
<sequence length="303" mass="33012">MVAMKGIAGAPVSFGVFELTADQPLPDPEEILGPLQDLGYDGVDLGPVGWLGRGDALRRRLREHELVLVGGWVDLPFTDDEAFGRALPELDDALEIFVAAAELDPSRPPLPTLADRGSELRRANPGGAAPGLALDDAGWERLARNVETAAARVRAAGLEPTFHHHACTYVETPAEIDEFLARTDVGLTFDTGHLLIGGGDPVEGWRRWGSRINHLHLKDARTAVLDQVLSEKGGMRDVWERRAFVELGAGDLDVDGFMDAVFQSAFDGWLVVEQDVVPSPSDPPGRVIDDQRANREALRRWLP</sequence>